<dbReference type="InterPro" id="IPR052715">
    <property type="entry name" value="RAYT_transposase"/>
</dbReference>
<evidence type="ECO:0000313" key="3">
    <source>
        <dbReference type="Proteomes" id="UP000669060"/>
    </source>
</evidence>
<dbReference type="RefSeq" id="WP_208315120.1">
    <property type="nucleotide sequence ID" value="NZ_JAELYA010000006.1"/>
</dbReference>
<dbReference type="InterPro" id="IPR002686">
    <property type="entry name" value="Transposase_17"/>
</dbReference>
<reference evidence="2 3" key="1">
    <citation type="submission" date="2020-12" db="EMBL/GenBank/DDBJ databases">
        <title>Pseudomonas schmalbachii sp. nov. isolated from millipede gut.</title>
        <authorList>
            <person name="Shelomi M."/>
        </authorList>
    </citation>
    <scope>NUCLEOTIDE SEQUENCE [LARGE SCALE GENOMIC DNA]</scope>
    <source>
        <strain evidence="2 3">Milli4</strain>
    </source>
</reference>
<dbReference type="PANTHER" id="PTHR36966">
    <property type="entry name" value="REP-ASSOCIATED TYROSINE TRANSPOSASE"/>
    <property type="match status" value="1"/>
</dbReference>
<sequence length="180" mass="21573">MPEYRRAAVSGGTYFFTVVTERRQSILTNPDIRLALRHGIQEVRKTRPFRIDAWVILPDHLHAIWTLPDGDADFSNRWRLIKRHVSHACGEQYFRPDLLTLRRSAKRQSTLWQQRFWEHRIRNEQDFQQHFDYLHGNPLKHGLVCRVQDWPWSSFHRWVRQGIYPLDWGGGEMESQTVGE</sequence>
<keyword evidence="3" id="KW-1185">Reference proteome</keyword>
<dbReference type="InterPro" id="IPR036515">
    <property type="entry name" value="Transposase_17_sf"/>
</dbReference>
<evidence type="ECO:0000259" key="1">
    <source>
        <dbReference type="SMART" id="SM01321"/>
    </source>
</evidence>
<dbReference type="EMBL" id="JAELYA010000006">
    <property type="protein sequence ID" value="MBO3276908.1"/>
    <property type="molecule type" value="Genomic_DNA"/>
</dbReference>
<protein>
    <submittedName>
        <fullName evidence="2">Transposase</fullName>
    </submittedName>
</protein>
<dbReference type="Proteomes" id="UP000669060">
    <property type="component" value="Unassembled WGS sequence"/>
</dbReference>
<dbReference type="Pfam" id="PF01797">
    <property type="entry name" value="Y1_Tnp"/>
    <property type="match status" value="1"/>
</dbReference>
<accession>A0ABS3TU59</accession>
<organism evidence="2 3">
    <name type="scientific">Pseudomonas schmalbachii</name>
    <dbReference type="NCBI Taxonomy" id="2816993"/>
    <lineage>
        <taxon>Bacteria</taxon>
        <taxon>Pseudomonadati</taxon>
        <taxon>Pseudomonadota</taxon>
        <taxon>Gammaproteobacteria</taxon>
        <taxon>Pseudomonadales</taxon>
        <taxon>Pseudomonadaceae</taxon>
        <taxon>Pseudomonas</taxon>
    </lineage>
</organism>
<dbReference type="SMART" id="SM01321">
    <property type="entry name" value="Y1_Tnp"/>
    <property type="match status" value="1"/>
</dbReference>
<dbReference type="SUPFAM" id="SSF143422">
    <property type="entry name" value="Transposase IS200-like"/>
    <property type="match status" value="1"/>
</dbReference>
<comment type="caution">
    <text evidence="2">The sequence shown here is derived from an EMBL/GenBank/DDBJ whole genome shotgun (WGS) entry which is preliminary data.</text>
</comment>
<proteinExistence type="predicted"/>
<feature type="domain" description="Transposase IS200-like" evidence="1">
    <location>
        <begin position="9"/>
        <end position="137"/>
    </location>
</feature>
<name>A0ABS3TU59_9PSED</name>
<dbReference type="Gene3D" id="3.30.70.1290">
    <property type="entry name" value="Transposase IS200-like"/>
    <property type="match status" value="1"/>
</dbReference>
<gene>
    <name evidence="2" type="ORF">JFY56_16915</name>
</gene>
<dbReference type="NCBIfam" id="NF047646">
    <property type="entry name" value="REP_Tyr_transpos"/>
    <property type="match status" value="1"/>
</dbReference>
<evidence type="ECO:0000313" key="2">
    <source>
        <dbReference type="EMBL" id="MBO3276908.1"/>
    </source>
</evidence>
<dbReference type="PANTHER" id="PTHR36966:SF1">
    <property type="entry name" value="REP-ASSOCIATED TYROSINE TRANSPOSASE"/>
    <property type="match status" value="1"/>
</dbReference>